<dbReference type="EMBL" id="AP017424">
    <property type="protein sequence ID" value="BAU87833.1"/>
    <property type="molecule type" value="Genomic_DNA"/>
</dbReference>
<keyword evidence="3" id="KW-1185">Reference proteome</keyword>
<reference evidence="2 3" key="1">
    <citation type="journal article" date="2016" name="Genome Announc.">
        <title>Complete Genome Sequence of Thiostrepton-Producing Streptomyces laurentii ATCC 31255.</title>
        <authorList>
            <person name="Doi K."/>
            <person name="Fujino Y."/>
            <person name="Nagayoshi Y."/>
            <person name="Ohshima T."/>
            <person name="Ogata S."/>
        </authorList>
    </citation>
    <scope>NUCLEOTIDE SEQUENCE [LARGE SCALE GENOMIC DNA]</scope>
    <source>
        <strain evidence="2 3">ATCC 31255</strain>
    </source>
</reference>
<feature type="compositionally biased region" description="Basic and acidic residues" evidence="1">
    <location>
        <begin position="99"/>
        <end position="108"/>
    </location>
</feature>
<dbReference type="RefSeq" id="WP_359874860.1">
    <property type="nucleotide sequence ID" value="NZ_JBEYHT010000009.1"/>
</dbReference>
<dbReference type="Proteomes" id="UP000217676">
    <property type="component" value="Chromosome"/>
</dbReference>
<feature type="region of interest" description="Disordered" evidence="1">
    <location>
        <begin position="78"/>
        <end position="108"/>
    </location>
</feature>
<protein>
    <submittedName>
        <fullName evidence="2">Uncharacterized protein</fullName>
    </submittedName>
</protein>
<evidence type="ECO:0000313" key="3">
    <source>
        <dbReference type="Proteomes" id="UP000217676"/>
    </source>
</evidence>
<accession>A0A160P9W0</accession>
<gene>
    <name evidence="2" type="ORF">SLA_6967</name>
</gene>
<proteinExistence type="predicted"/>
<sequence>MELVKQALPQVEAHAERVAEAACNLADDISPDGWSASVAEDVLDTIDVLAEALCEADPGLARFLGAVTAATTTARRRLGLPVDGDPEPASSGRILAFPRDGRRPKQRALRDDYRAIRSAL</sequence>
<evidence type="ECO:0000313" key="2">
    <source>
        <dbReference type="EMBL" id="BAU87833.1"/>
    </source>
</evidence>
<organism evidence="2 3">
    <name type="scientific">Streptomyces laurentii</name>
    <dbReference type="NCBI Taxonomy" id="39478"/>
    <lineage>
        <taxon>Bacteria</taxon>
        <taxon>Bacillati</taxon>
        <taxon>Actinomycetota</taxon>
        <taxon>Actinomycetes</taxon>
        <taxon>Kitasatosporales</taxon>
        <taxon>Streptomycetaceae</taxon>
        <taxon>Streptomyces</taxon>
    </lineage>
</organism>
<evidence type="ECO:0000256" key="1">
    <source>
        <dbReference type="SAM" id="MobiDB-lite"/>
    </source>
</evidence>
<name>A0A160P9W0_STRLU</name>
<dbReference type="AlphaFoldDB" id="A0A160P9W0"/>
<dbReference type="KEGG" id="slau:SLA_6967"/>